<evidence type="ECO:0000256" key="7">
    <source>
        <dbReference type="ARBA" id="ARBA00022840"/>
    </source>
</evidence>
<evidence type="ECO:0000256" key="13">
    <source>
        <dbReference type="ARBA" id="ARBA00064407"/>
    </source>
</evidence>
<dbReference type="Gene3D" id="3.40.50.300">
    <property type="entry name" value="P-loop containing nucleotide triphosphate hydrolases"/>
    <property type="match status" value="1"/>
</dbReference>
<evidence type="ECO:0000256" key="15">
    <source>
        <dbReference type="RuleBase" id="RU368064"/>
    </source>
</evidence>
<dbReference type="Pfam" id="PF17855">
    <property type="entry name" value="MCM_lid"/>
    <property type="match status" value="1"/>
</dbReference>
<evidence type="ECO:0000256" key="8">
    <source>
        <dbReference type="ARBA" id="ARBA00023125"/>
    </source>
</evidence>
<feature type="domain" description="MCM C-terminal AAA(+) ATPase" evidence="17">
    <location>
        <begin position="295"/>
        <end position="501"/>
    </location>
</feature>
<dbReference type="OrthoDB" id="1744952at2759"/>
<dbReference type="Gene3D" id="2.40.50.140">
    <property type="entry name" value="Nucleic acid-binding proteins"/>
    <property type="match status" value="1"/>
</dbReference>
<dbReference type="GO" id="GO:0042555">
    <property type="term" value="C:MCM complex"/>
    <property type="evidence" value="ECO:0007669"/>
    <property type="project" value="UniProtKB-UniRule"/>
</dbReference>
<dbReference type="GO" id="GO:0000727">
    <property type="term" value="P:double-strand break repair via break-induced replication"/>
    <property type="evidence" value="ECO:0007669"/>
    <property type="project" value="TreeGrafter"/>
</dbReference>
<keyword evidence="8 14" id="KW-0238">DNA-binding</keyword>
<comment type="similarity">
    <text evidence="2 14">Belongs to the MCM family.</text>
</comment>
<dbReference type="GO" id="GO:0005524">
    <property type="term" value="F:ATP binding"/>
    <property type="evidence" value="ECO:0007669"/>
    <property type="project" value="UniProtKB-UniRule"/>
</dbReference>
<dbReference type="SMART" id="SM00350">
    <property type="entry name" value="MCM"/>
    <property type="match status" value="1"/>
</dbReference>
<dbReference type="GO" id="GO:1902969">
    <property type="term" value="P:mitotic DNA replication"/>
    <property type="evidence" value="ECO:0007669"/>
    <property type="project" value="TreeGrafter"/>
</dbReference>
<evidence type="ECO:0000256" key="5">
    <source>
        <dbReference type="ARBA" id="ARBA00022801"/>
    </source>
</evidence>
<dbReference type="PRINTS" id="PR01657">
    <property type="entry name" value="MCMFAMILY"/>
</dbReference>
<dbReference type="PROSITE" id="PS50051">
    <property type="entry name" value="MCM_2"/>
    <property type="match status" value="1"/>
</dbReference>
<evidence type="ECO:0000256" key="12">
    <source>
        <dbReference type="ARBA" id="ARBA00053280"/>
    </source>
</evidence>
<evidence type="ECO:0000256" key="3">
    <source>
        <dbReference type="ARBA" id="ARBA00022705"/>
    </source>
</evidence>
<dbReference type="FunFam" id="2.20.28.10:FF:000003">
    <property type="entry name" value="DNA helicase"/>
    <property type="match status" value="1"/>
</dbReference>
<dbReference type="InterPro" id="IPR041024">
    <property type="entry name" value="Mcm6_C"/>
</dbReference>
<dbReference type="InterPro" id="IPR031327">
    <property type="entry name" value="MCM"/>
</dbReference>
<comment type="function">
    <text evidence="15">Acts as component of the MCM2-7 complex (MCM complex) which is the replicative helicase essential for 'once per cell cycle' DNA replication initiation and elongation in eukaryotic cells. The active ATPase sites in the MCM2-7 ring are formed through the interaction surfaces of two neighboring subunits such that a critical structure of a conserved arginine finger motif is provided in trans relative to the ATP-binding site of the Walker A box of the adjacent subunit. The six ATPase active sites, however, are likely to contribute differentially to the complex helicase activity.</text>
</comment>
<keyword evidence="7 14" id="KW-0067">ATP-binding</keyword>
<dbReference type="GO" id="GO:0006270">
    <property type="term" value="P:DNA replication initiation"/>
    <property type="evidence" value="ECO:0007669"/>
    <property type="project" value="UniProtKB-UniRule"/>
</dbReference>
<evidence type="ECO:0000256" key="1">
    <source>
        <dbReference type="ARBA" id="ARBA00004123"/>
    </source>
</evidence>
<dbReference type="InterPro" id="IPR041562">
    <property type="entry name" value="MCM_lid"/>
</dbReference>
<evidence type="ECO:0000256" key="16">
    <source>
        <dbReference type="SAM" id="MobiDB-lite"/>
    </source>
</evidence>
<keyword evidence="6 15" id="KW-0347">Helicase</keyword>
<dbReference type="EC" id="3.6.4.12" evidence="15"/>
<dbReference type="InterPro" id="IPR018525">
    <property type="entry name" value="MCM_CS"/>
</dbReference>
<dbReference type="GO" id="GO:0000347">
    <property type="term" value="C:THO complex"/>
    <property type="evidence" value="ECO:0007669"/>
    <property type="project" value="UniProtKB-ARBA"/>
</dbReference>
<dbReference type="Gene3D" id="1.20.58.870">
    <property type="match status" value="1"/>
</dbReference>
<comment type="function">
    <text evidence="12">Probable component of the MCM2-7 complex (MCM complex) that may function as a DNA helicase and which is essential to undergo a single round of replication initiation and elongation per cell cycle in eukaryotic cells.</text>
</comment>
<dbReference type="EMBL" id="BJWL01000442">
    <property type="protein sequence ID" value="GFS44763.1"/>
    <property type="molecule type" value="Genomic_DNA"/>
</dbReference>
<evidence type="ECO:0000256" key="10">
    <source>
        <dbReference type="ARBA" id="ARBA00023306"/>
    </source>
</evidence>
<evidence type="ECO:0000259" key="17">
    <source>
        <dbReference type="PROSITE" id="PS50051"/>
    </source>
</evidence>
<dbReference type="SUPFAM" id="SSF52540">
    <property type="entry name" value="P-loop containing nucleoside triphosphate hydrolases"/>
    <property type="match status" value="1"/>
</dbReference>
<reference evidence="19" key="1">
    <citation type="submission" date="2019-07" db="EMBL/GenBank/DDBJ databases">
        <title>De Novo Assembly of kiwifruit Actinidia rufa.</title>
        <authorList>
            <person name="Sugita-Konishi S."/>
            <person name="Sato K."/>
            <person name="Mori E."/>
            <person name="Abe Y."/>
            <person name="Kisaki G."/>
            <person name="Hamano K."/>
            <person name="Suezawa K."/>
            <person name="Otani M."/>
            <person name="Fukuda T."/>
            <person name="Manabe T."/>
            <person name="Gomi K."/>
            <person name="Tabuchi M."/>
            <person name="Akimitsu K."/>
            <person name="Kataoka I."/>
        </authorList>
    </citation>
    <scope>NUCLEOTIDE SEQUENCE [LARGE SCALE GENOMIC DNA]</scope>
    <source>
        <strain evidence="19">cv. Fuchu</strain>
    </source>
</reference>
<dbReference type="InterPro" id="IPR012340">
    <property type="entry name" value="NA-bd_OB-fold"/>
</dbReference>
<comment type="subcellular location">
    <subcellularLocation>
        <location evidence="1 15">Nucleus</location>
    </subcellularLocation>
</comment>
<evidence type="ECO:0000256" key="14">
    <source>
        <dbReference type="RuleBase" id="RU004070"/>
    </source>
</evidence>
<dbReference type="Pfam" id="PF17207">
    <property type="entry name" value="MCM_OB"/>
    <property type="match status" value="1"/>
</dbReference>
<dbReference type="Gene3D" id="2.20.28.10">
    <property type="match status" value="1"/>
</dbReference>
<evidence type="ECO:0000256" key="9">
    <source>
        <dbReference type="ARBA" id="ARBA00023242"/>
    </source>
</evidence>
<dbReference type="CDD" id="cd17757">
    <property type="entry name" value="MCM6"/>
    <property type="match status" value="1"/>
</dbReference>
<gene>
    <name evidence="18" type="ORF">Acr_00g0091860</name>
</gene>
<dbReference type="PROSITE" id="PS00847">
    <property type="entry name" value="MCM_1"/>
    <property type="match status" value="1"/>
</dbReference>
<evidence type="ECO:0000256" key="11">
    <source>
        <dbReference type="ARBA" id="ARBA00047995"/>
    </source>
</evidence>
<organism evidence="18 19">
    <name type="scientific">Actinidia rufa</name>
    <dbReference type="NCBI Taxonomy" id="165716"/>
    <lineage>
        <taxon>Eukaryota</taxon>
        <taxon>Viridiplantae</taxon>
        <taxon>Streptophyta</taxon>
        <taxon>Embryophyta</taxon>
        <taxon>Tracheophyta</taxon>
        <taxon>Spermatophyta</taxon>
        <taxon>Magnoliopsida</taxon>
        <taxon>eudicotyledons</taxon>
        <taxon>Gunneridae</taxon>
        <taxon>Pentapetalae</taxon>
        <taxon>asterids</taxon>
        <taxon>Ericales</taxon>
        <taxon>Actinidiaceae</taxon>
        <taxon>Actinidia</taxon>
    </lineage>
</organism>
<proteinExistence type="inferred from homology"/>
<dbReference type="SUPFAM" id="SSF50249">
    <property type="entry name" value="Nucleic acid-binding proteins"/>
    <property type="match status" value="1"/>
</dbReference>
<comment type="subunit">
    <text evidence="15">Component of the MCM2-7 complex.</text>
</comment>
<dbReference type="Pfam" id="PF18263">
    <property type="entry name" value="WHD_MCM6"/>
    <property type="match status" value="1"/>
</dbReference>
<dbReference type="AlphaFoldDB" id="A0A7J0DXF7"/>
<evidence type="ECO:0000256" key="6">
    <source>
        <dbReference type="ARBA" id="ARBA00022806"/>
    </source>
</evidence>
<comment type="caution">
    <text evidence="18">The sequence shown here is derived from an EMBL/GenBank/DDBJ whole genome shotgun (WGS) entry which is preliminary data.</text>
</comment>
<evidence type="ECO:0000256" key="2">
    <source>
        <dbReference type="ARBA" id="ARBA00008010"/>
    </source>
</evidence>
<comment type="catalytic activity">
    <reaction evidence="11 15">
        <text>ATP + H2O = ADP + phosphate + H(+)</text>
        <dbReference type="Rhea" id="RHEA:13065"/>
        <dbReference type="ChEBI" id="CHEBI:15377"/>
        <dbReference type="ChEBI" id="CHEBI:15378"/>
        <dbReference type="ChEBI" id="CHEBI:30616"/>
        <dbReference type="ChEBI" id="CHEBI:43474"/>
        <dbReference type="ChEBI" id="CHEBI:456216"/>
        <dbReference type="EC" id="3.6.4.12"/>
    </reaction>
</comment>
<feature type="region of interest" description="Disordered" evidence="16">
    <location>
        <begin position="779"/>
        <end position="808"/>
    </location>
</feature>
<feature type="compositionally biased region" description="Low complexity" evidence="16">
    <location>
        <begin position="629"/>
        <end position="643"/>
    </location>
</feature>
<accession>A0A7J0DXF7</accession>
<dbReference type="InterPro" id="IPR008049">
    <property type="entry name" value="MCM6"/>
</dbReference>
<dbReference type="PANTHER" id="PTHR11630">
    <property type="entry name" value="DNA REPLICATION LICENSING FACTOR MCM FAMILY MEMBER"/>
    <property type="match status" value="1"/>
</dbReference>
<evidence type="ECO:0000313" key="18">
    <source>
        <dbReference type="EMBL" id="GFS44763.1"/>
    </source>
</evidence>
<feature type="compositionally biased region" description="Acidic residues" evidence="16">
    <location>
        <begin position="606"/>
        <end position="619"/>
    </location>
</feature>
<dbReference type="GO" id="GO:0016787">
    <property type="term" value="F:hydrolase activity"/>
    <property type="evidence" value="ECO:0007669"/>
    <property type="project" value="UniProtKB-KW"/>
</dbReference>
<protein>
    <recommendedName>
        <fullName evidence="15">DNA replication licensing factor MCM6</fullName>
        <ecNumber evidence="15">3.6.4.12</ecNumber>
    </recommendedName>
</protein>
<keyword evidence="19" id="KW-1185">Reference proteome</keyword>
<keyword evidence="9" id="KW-0539">Nucleus</keyword>
<keyword evidence="4 14" id="KW-0547">Nucleotide-binding</keyword>
<dbReference type="GO" id="GO:1990518">
    <property type="term" value="F:single-stranded 3'-5' DNA helicase activity"/>
    <property type="evidence" value="ECO:0007669"/>
    <property type="project" value="TreeGrafter"/>
</dbReference>
<comment type="subunit">
    <text evidence="13">Component of the minichromosome maintenance (MCM) complex, a heterotetramer composed of MCM2, MCM3, MCM4, MCM5, MCM6 and MCM7. Interacts with ETG1.</text>
</comment>
<dbReference type="PANTHER" id="PTHR11630:SF43">
    <property type="entry name" value="DNA REPLICATION LICENSING FACTOR MCM6"/>
    <property type="match status" value="1"/>
</dbReference>
<evidence type="ECO:0000256" key="4">
    <source>
        <dbReference type="ARBA" id="ARBA00022741"/>
    </source>
</evidence>
<feature type="region of interest" description="Disordered" evidence="16">
    <location>
        <begin position="606"/>
        <end position="658"/>
    </location>
</feature>
<dbReference type="Pfam" id="PF00493">
    <property type="entry name" value="MCM"/>
    <property type="match status" value="1"/>
</dbReference>
<evidence type="ECO:0000313" key="19">
    <source>
        <dbReference type="Proteomes" id="UP000585474"/>
    </source>
</evidence>
<keyword evidence="10 15" id="KW-0131">Cell cycle</keyword>
<dbReference type="FunFam" id="3.40.50.300:FF:000115">
    <property type="entry name" value="DNA helicase"/>
    <property type="match status" value="1"/>
</dbReference>
<dbReference type="PRINTS" id="PR01662">
    <property type="entry name" value="MCMPROTEIN6"/>
</dbReference>
<sequence length="928" mass="102160">MDSYGGGYFVDEKAVRVENIFLEFLKRFDPYLKNACKRFVMELKPPFITDDNPNKDINVAFFNLPLLKRLRDLATADIGKLVSVSGVVTRTSEVRPELLHGTFKCLECGNVIKDVEQQFKYTEPIICMNATCNNKTKWALLRQESKFADWQRVRMQETSKEIPAGSLPRSLDVILRHDIVEQARAGDTVIFTGTVVVIPDILALASPGERAECRREASQRKNASGGNEGVRGLRALGVRDLSYRLAFIANSVQVSDGRSDTDIRNRRKDADEDDNQQFTAEEINEVQRMRNTPDFFNKLVDSIAPTVFGHQDIKRAILLMLLGGVHKITHEGINLRGDINVCIVGDPSCAKSQFLKYASTLVTRSVYTSGKSSSAAGLTATVAKEPETGEFCIEAGALMLADNGICCIDEFDKMDIRDQVAIHEAMEQQTISITKAGIQATLNARTSILAAANPNGGRYDKSKPLKYNVALPPAILSRFDLVYVMIDDPDDQTDYHIAHHIVRVHQKREDALAPAFTTAELKRYIAYAKILKPKLNPEARKLLVDSYVALRRGDTTPGSRVAYRMTVRQLEALVRLSEAIARSHLDVQFVSPCSVESSEIDLSEFQEENRDDGDGDGDDGNNIGSGQGEAHPSSAAPEPASENADSDHAVNGAGPANRQGKKLVITDEYFQRVTQLLVMGLKQHEESVTRQGKAYKAWLRCNSKAPISGANWAGSVRFGHSLGRTRFGLGWVGPSSNAKHPCSARTVGLTHSMTGWDWPESIRSELARQAGRAGLRAQMGQVGKRAGLRRGTSSPCPARSGLQAGHKPGRFGLTQPMPILGWKLGGLTEAPLAPVLVLWTGLAGMKQRELIKWYVIQQNEKNNYTSQEEAAADVSKVKAIIESLIRREGYLIVVDDGREAAEADGDNARQSSSRDDRILAVAPNYVVD</sequence>
<keyword evidence="3 15" id="KW-0235">DNA replication</keyword>
<dbReference type="InterPro" id="IPR001208">
    <property type="entry name" value="MCM_dom"/>
</dbReference>
<name>A0A7J0DXF7_9ERIC</name>
<keyword evidence="5 15" id="KW-0378">Hydrolase</keyword>
<dbReference type="InterPro" id="IPR027417">
    <property type="entry name" value="P-loop_NTPase"/>
</dbReference>
<dbReference type="GO" id="GO:0003697">
    <property type="term" value="F:single-stranded DNA binding"/>
    <property type="evidence" value="ECO:0007669"/>
    <property type="project" value="TreeGrafter"/>
</dbReference>
<dbReference type="Proteomes" id="UP000585474">
    <property type="component" value="Unassembled WGS sequence"/>
</dbReference>
<dbReference type="InterPro" id="IPR033762">
    <property type="entry name" value="MCM_OB"/>
</dbReference>